<dbReference type="NCBIfam" id="NF010167">
    <property type="entry name" value="PRK13648.1"/>
    <property type="match status" value="2"/>
</dbReference>
<dbReference type="NCBIfam" id="NF007739">
    <property type="entry name" value="PRK10419.1"/>
    <property type="match status" value="2"/>
</dbReference>
<dbReference type="PANTHER" id="PTHR43297">
    <property type="entry name" value="OLIGOPEPTIDE TRANSPORT ATP-BINDING PROTEIN APPD"/>
    <property type="match status" value="1"/>
</dbReference>
<keyword evidence="9" id="KW-0406">Ion transport</keyword>
<dbReference type="Gene3D" id="3.40.50.300">
    <property type="entry name" value="P-loop containing nucleotide triphosphate hydrolases"/>
    <property type="match status" value="2"/>
</dbReference>
<evidence type="ECO:0000256" key="4">
    <source>
        <dbReference type="ARBA" id="ARBA00022475"/>
    </source>
</evidence>
<dbReference type="CDD" id="cd03257">
    <property type="entry name" value="ABC_NikE_OppD_transporters"/>
    <property type="match status" value="2"/>
</dbReference>
<comment type="subcellular location">
    <subcellularLocation>
        <location evidence="1">Cell membrane</location>
        <topology evidence="1">Peripheral membrane protein</topology>
    </subcellularLocation>
</comment>
<dbReference type="NCBIfam" id="NF008453">
    <property type="entry name" value="PRK11308.1"/>
    <property type="match status" value="2"/>
</dbReference>
<dbReference type="InterPro" id="IPR013563">
    <property type="entry name" value="Oligopep_ABC_C"/>
</dbReference>
<evidence type="ECO:0000256" key="8">
    <source>
        <dbReference type="ARBA" id="ARBA00022967"/>
    </source>
</evidence>
<evidence type="ECO:0000256" key="5">
    <source>
        <dbReference type="ARBA" id="ARBA00022596"/>
    </source>
</evidence>
<evidence type="ECO:0000256" key="6">
    <source>
        <dbReference type="ARBA" id="ARBA00022741"/>
    </source>
</evidence>
<keyword evidence="3" id="KW-0813">Transport</keyword>
<dbReference type="Proteomes" id="UP000287171">
    <property type="component" value="Unassembled WGS sequence"/>
</dbReference>
<dbReference type="AlphaFoldDB" id="A0A402BIM6"/>
<comment type="catalytic activity">
    <reaction evidence="15">
        <text>Ni(2+)(out) + ATP + H2O = Ni(2+)(in) + ADP + phosphate + H(+)</text>
        <dbReference type="Rhea" id="RHEA:15557"/>
        <dbReference type="ChEBI" id="CHEBI:15377"/>
        <dbReference type="ChEBI" id="CHEBI:15378"/>
        <dbReference type="ChEBI" id="CHEBI:30616"/>
        <dbReference type="ChEBI" id="CHEBI:43474"/>
        <dbReference type="ChEBI" id="CHEBI:49786"/>
        <dbReference type="ChEBI" id="CHEBI:456216"/>
        <dbReference type="EC" id="7.2.2.11"/>
    </reaction>
    <physiologicalReaction direction="left-to-right" evidence="15">
        <dbReference type="Rhea" id="RHEA:15558"/>
    </physiologicalReaction>
</comment>
<dbReference type="GO" id="GO:0005886">
    <property type="term" value="C:plasma membrane"/>
    <property type="evidence" value="ECO:0007669"/>
    <property type="project" value="UniProtKB-SubCell"/>
</dbReference>
<evidence type="ECO:0000313" key="17">
    <source>
        <dbReference type="EMBL" id="GCE31225.1"/>
    </source>
</evidence>
<dbReference type="InterPro" id="IPR003593">
    <property type="entry name" value="AAA+_ATPase"/>
</dbReference>
<evidence type="ECO:0000256" key="9">
    <source>
        <dbReference type="ARBA" id="ARBA00023065"/>
    </source>
</evidence>
<keyword evidence="10" id="KW-0921">Nickel transport</keyword>
<evidence type="ECO:0000313" key="18">
    <source>
        <dbReference type="Proteomes" id="UP000287171"/>
    </source>
</evidence>
<comment type="subunit">
    <text evidence="12">The complex is composed of two ATP-binding proteins (NikD and NikE), two transmembrane proteins (NikB and NikC) and a solute-binding protein (NikA).</text>
</comment>
<protein>
    <recommendedName>
        <fullName evidence="14">Nickel import system ATP-binding protein NikD</fullName>
        <ecNumber evidence="13">7.2.2.11</ecNumber>
    </recommendedName>
</protein>
<evidence type="ECO:0000256" key="14">
    <source>
        <dbReference type="ARBA" id="ARBA00044143"/>
    </source>
</evidence>
<evidence type="ECO:0000256" key="15">
    <source>
        <dbReference type="ARBA" id="ARBA00048610"/>
    </source>
</evidence>
<dbReference type="InterPro" id="IPR003439">
    <property type="entry name" value="ABC_transporter-like_ATP-bd"/>
</dbReference>
<dbReference type="EMBL" id="BIFT01000002">
    <property type="protein sequence ID" value="GCE31225.1"/>
    <property type="molecule type" value="Genomic_DNA"/>
</dbReference>
<name>A0A402BIM6_9CHLR</name>
<keyword evidence="6" id="KW-0547">Nucleotide-binding</keyword>
<evidence type="ECO:0000256" key="7">
    <source>
        <dbReference type="ARBA" id="ARBA00022840"/>
    </source>
</evidence>
<feature type="domain" description="ABC transporter" evidence="16">
    <location>
        <begin position="6"/>
        <end position="253"/>
    </location>
</feature>
<feature type="domain" description="ABC transporter" evidence="16">
    <location>
        <begin position="359"/>
        <end position="608"/>
    </location>
</feature>
<keyword evidence="11" id="KW-0472">Membrane</keyword>
<dbReference type="PROSITE" id="PS00211">
    <property type="entry name" value="ABC_TRANSPORTER_1"/>
    <property type="match status" value="2"/>
</dbReference>
<keyword evidence="7 17" id="KW-0067">ATP-binding</keyword>
<dbReference type="GO" id="GO:0016887">
    <property type="term" value="F:ATP hydrolysis activity"/>
    <property type="evidence" value="ECO:0007669"/>
    <property type="project" value="InterPro"/>
</dbReference>
<comment type="similarity">
    <text evidence="2">Belongs to the ABC transporter superfamily.</text>
</comment>
<evidence type="ECO:0000256" key="3">
    <source>
        <dbReference type="ARBA" id="ARBA00022448"/>
    </source>
</evidence>
<dbReference type="InterPro" id="IPR017871">
    <property type="entry name" value="ABC_transporter-like_CS"/>
</dbReference>
<dbReference type="OrthoDB" id="9802264at2"/>
<dbReference type="FunFam" id="3.40.50.300:FF:000016">
    <property type="entry name" value="Oligopeptide ABC transporter ATP-binding component"/>
    <property type="match status" value="1"/>
</dbReference>
<evidence type="ECO:0000259" key="16">
    <source>
        <dbReference type="PROSITE" id="PS50893"/>
    </source>
</evidence>
<comment type="caution">
    <text evidence="17">The sequence shown here is derived from an EMBL/GenBank/DDBJ whole genome shotgun (WGS) entry which is preliminary data.</text>
</comment>
<keyword evidence="5" id="KW-0533">Nickel</keyword>
<dbReference type="PANTHER" id="PTHR43297:SF13">
    <property type="entry name" value="NICKEL ABC TRANSPORTER, ATP-BINDING PROTEIN"/>
    <property type="match status" value="1"/>
</dbReference>
<evidence type="ECO:0000256" key="10">
    <source>
        <dbReference type="ARBA" id="ARBA00023112"/>
    </source>
</evidence>
<dbReference type="InterPro" id="IPR027417">
    <property type="entry name" value="P-loop_NTPase"/>
</dbReference>
<dbReference type="RefSeq" id="WP_126631212.1">
    <property type="nucleotide sequence ID" value="NZ_BIFT01000002.1"/>
</dbReference>
<proteinExistence type="inferred from homology"/>
<keyword evidence="8" id="KW-1278">Translocase</keyword>
<evidence type="ECO:0000256" key="12">
    <source>
        <dbReference type="ARBA" id="ARBA00038669"/>
    </source>
</evidence>
<dbReference type="GO" id="GO:0005524">
    <property type="term" value="F:ATP binding"/>
    <property type="evidence" value="ECO:0007669"/>
    <property type="project" value="UniProtKB-KW"/>
</dbReference>
<dbReference type="Pfam" id="PF00005">
    <property type="entry name" value="ABC_tran"/>
    <property type="match status" value="2"/>
</dbReference>
<dbReference type="GO" id="GO:0015413">
    <property type="term" value="F:ABC-type nickel transporter activity"/>
    <property type="evidence" value="ECO:0007669"/>
    <property type="project" value="UniProtKB-EC"/>
</dbReference>
<reference evidence="18" key="1">
    <citation type="submission" date="2018-12" db="EMBL/GenBank/DDBJ databases">
        <title>Tengunoibacter tsumagoiensis gen. nov., sp. nov., Dictyobacter kobayashii sp. nov., D. alpinus sp. nov., and D. joshuensis sp. nov. and description of Dictyobacteraceae fam. nov. within the order Ktedonobacterales isolated from Tengu-no-mugimeshi.</title>
        <authorList>
            <person name="Wang C.M."/>
            <person name="Zheng Y."/>
            <person name="Sakai Y."/>
            <person name="Toyoda A."/>
            <person name="Minakuchi Y."/>
            <person name="Abe K."/>
            <person name="Yokota A."/>
            <person name="Yabe S."/>
        </authorList>
    </citation>
    <scope>NUCLEOTIDE SEQUENCE [LARGE SCALE GENOMIC DNA]</scope>
    <source>
        <strain evidence="18">Uno16</strain>
    </source>
</reference>
<sequence>MALLEVENLDVTYATKQRPPLFAVRNVNFEIKAGEFVGLVGESGSGKSTLGNAILKLLLPPGQITKGSVRFDGKDLTTIGDEELRQLRWHDFSSVFQSSMNSLNPVARIEAQFRDVMAEKSNLSKTQIHEKTAELLQMVKIDPSFMRFYPHELSGGMKQRVALALALALNPKLVILDEPTTGLDVLVQKEIMHNLRTLQRELGFAVLLISHDLGTILEVSDRVLVMYAGELVEDAPASGMLKHPIHPYTHGLLGSYADPAAEEVEISYIPGRPPDLTRIPKACPYAPRCPEAIQICRQAKPELLPMWDGKAACHVAQFQWKDELHNHIRHSEEGPKLLDAAFSEATSHKAVKYEGEEVLRIEHVGKTYQRRVGLKKSEVNAVNDVSFTLHSGRVTGLVGQSGSGKTTIARLITGTEYPNSGEIWFGKTRVDQLKGRGIHEYRRHVQYVFQDPFSALNPVHTIQYLLMRPLMNYKKVNAEQARQQVRELLETVGLSPAEQFESKLPHQLSGGQRQRVVVARALAPDPDIIIADEPISMLDVSIRAEILQLLDKLVRERKIAMLYITHDLLSARLLSDEILVLNQGKVVEQGAAKRVIRQPTDEYTRLLLEAIPRLERPAHVQSSYVATAEPTQVRLDMPGVSNE</sequence>
<dbReference type="SMART" id="SM00382">
    <property type="entry name" value="AAA"/>
    <property type="match status" value="2"/>
</dbReference>
<dbReference type="SUPFAM" id="SSF52540">
    <property type="entry name" value="P-loop containing nucleoside triphosphate hydrolases"/>
    <property type="match status" value="2"/>
</dbReference>
<dbReference type="EC" id="7.2.2.11" evidence="13"/>
<evidence type="ECO:0000256" key="2">
    <source>
        <dbReference type="ARBA" id="ARBA00005417"/>
    </source>
</evidence>
<dbReference type="GO" id="GO:0015833">
    <property type="term" value="P:peptide transport"/>
    <property type="evidence" value="ECO:0007669"/>
    <property type="project" value="InterPro"/>
</dbReference>
<dbReference type="NCBIfam" id="TIGR01727">
    <property type="entry name" value="oligo_HPY"/>
    <property type="match status" value="1"/>
</dbReference>
<evidence type="ECO:0000256" key="13">
    <source>
        <dbReference type="ARBA" id="ARBA00039098"/>
    </source>
</evidence>
<organism evidence="17 18">
    <name type="scientific">Dictyobacter alpinus</name>
    <dbReference type="NCBI Taxonomy" id="2014873"/>
    <lineage>
        <taxon>Bacteria</taxon>
        <taxon>Bacillati</taxon>
        <taxon>Chloroflexota</taxon>
        <taxon>Ktedonobacteria</taxon>
        <taxon>Ktedonobacterales</taxon>
        <taxon>Dictyobacteraceae</taxon>
        <taxon>Dictyobacter</taxon>
    </lineage>
</organism>
<gene>
    <name evidence="17" type="ORF">KDA_67090</name>
</gene>
<evidence type="ECO:0000256" key="11">
    <source>
        <dbReference type="ARBA" id="ARBA00023136"/>
    </source>
</evidence>
<dbReference type="InterPro" id="IPR050388">
    <property type="entry name" value="ABC_Ni/Peptide_Import"/>
</dbReference>
<accession>A0A402BIM6</accession>
<keyword evidence="18" id="KW-1185">Reference proteome</keyword>
<evidence type="ECO:0000256" key="1">
    <source>
        <dbReference type="ARBA" id="ARBA00004202"/>
    </source>
</evidence>
<dbReference type="PROSITE" id="PS50893">
    <property type="entry name" value="ABC_TRANSPORTER_2"/>
    <property type="match status" value="2"/>
</dbReference>
<dbReference type="Pfam" id="PF08352">
    <property type="entry name" value="oligo_HPY"/>
    <property type="match status" value="2"/>
</dbReference>
<keyword evidence="4" id="KW-1003">Cell membrane</keyword>